<evidence type="ECO:0000313" key="3">
    <source>
        <dbReference type="EMBL" id="KKW17142.1"/>
    </source>
</evidence>
<proteinExistence type="predicted"/>
<dbReference type="AlphaFoldDB" id="A0A0G1YQ92"/>
<dbReference type="InterPro" id="IPR020084">
    <property type="entry name" value="NUDIX_hydrolase_CS"/>
</dbReference>
<dbReference type="Gene3D" id="3.90.79.10">
    <property type="entry name" value="Nucleoside Triphosphate Pyrophosphohydrolase"/>
    <property type="match status" value="1"/>
</dbReference>
<protein>
    <recommendedName>
        <fullName evidence="2">Nudix hydrolase domain-containing protein</fullName>
    </recommendedName>
</protein>
<dbReference type="GO" id="GO:0016787">
    <property type="term" value="F:hydrolase activity"/>
    <property type="evidence" value="ECO:0007669"/>
    <property type="project" value="UniProtKB-KW"/>
</dbReference>
<organism evidence="3 4">
    <name type="scientific">Candidatus Magasanikbacteria bacterium GW2011_GWA2_50_22</name>
    <dbReference type="NCBI Taxonomy" id="1619043"/>
    <lineage>
        <taxon>Bacteria</taxon>
        <taxon>Candidatus Magasanikiibacteriota</taxon>
    </lineage>
</organism>
<accession>A0A0G1YQ92</accession>
<feature type="domain" description="Nudix hydrolase" evidence="2">
    <location>
        <begin position="1"/>
        <end position="142"/>
    </location>
</feature>
<dbReference type="CDD" id="cd04664">
    <property type="entry name" value="NUDIX_DHNTPase_like"/>
    <property type="match status" value="1"/>
</dbReference>
<dbReference type="PROSITE" id="PS51462">
    <property type="entry name" value="NUDIX"/>
    <property type="match status" value="1"/>
</dbReference>
<dbReference type="PROSITE" id="PS00893">
    <property type="entry name" value="NUDIX_BOX"/>
    <property type="match status" value="1"/>
</dbReference>
<gene>
    <name evidence="3" type="ORF">UY58_C0010G0004</name>
</gene>
<sequence>MGRAPFQVLVLPYRVSTKDNIYYAIFSRSDADNCWQGIAGGGEGRETPTAAAKREALEEAGIKKSSKYLKLDSCSTLPVENVCGFKWGPKVLVIPEYCFGVKVKKERVRLSREHTSLKWVRYPLAMKMLKWDSNRNALWELNHRLKSHPRRS</sequence>
<comment type="caution">
    <text evidence="3">The sequence shown here is derived from an EMBL/GenBank/DDBJ whole genome shotgun (WGS) entry which is preliminary data.</text>
</comment>
<name>A0A0G1YQ92_9BACT</name>
<evidence type="ECO:0000256" key="1">
    <source>
        <dbReference type="ARBA" id="ARBA00022801"/>
    </source>
</evidence>
<keyword evidence="1" id="KW-0378">Hydrolase</keyword>
<dbReference type="Proteomes" id="UP000033982">
    <property type="component" value="Unassembled WGS sequence"/>
</dbReference>
<evidence type="ECO:0000259" key="2">
    <source>
        <dbReference type="PROSITE" id="PS51462"/>
    </source>
</evidence>
<dbReference type="Pfam" id="PF00293">
    <property type="entry name" value="NUDIX"/>
    <property type="match status" value="1"/>
</dbReference>
<dbReference type="InterPro" id="IPR000086">
    <property type="entry name" value="NUDIX_hydrolase_dom"/>
</dbReference>
<evidence type="ECO:0000313" key="4">
    <source>
        <dbReference type="Proteomes" id="UP000033982"/>
    </source>
</evidence>
<dbReference type="InterPro" id="IPR015797">
    <property type="entry name" value="NUDIX_hydrolase-like_dom_sf"/>
</dbReference>
<dbReference type="EMBL" id="LCQN01000010">
    <property type="protein sequence ID" value="KKW17142.1"/>
    <property type="molecule type" value="Genomic_DNA"/>
</dbReference>
<reference evidence="3 4" key="1">
    <citation type="journal article" date="2015" name="Nature">
        <title>rRNA introns, odd ribosomes, and small enigmatic genomes across a large radiation of phyla.</title>
        <authorList>
            <person name="Brown C.T."/>
            <person name="Hug L.A."/>
            <person name="Thomas B.C."/>
            <person name="Sharon I."/>
            <person name="Castelle C.J."/>
            <person name="Singh A."/>
            <person name="Wilkins M.J."/>
            <person name="Williams K.H."/>
            <person name="Banfield J.F."/>
        </authorList>
    </citation>
    <scope>NUCLEOTIDE SEQUENCE [LARGE SCALE GENOMIC DNA]</scope>
</reference>
<dbReference type="SUPFAM" id="SSF55811">
    <property type="entry name" value="Nudix"/>
    <property type="match status" value="1"/>
</dbReference>